<dbReference type="AlphaFoldDB" id="A0A2H1WJ07"/>
<feature type="region of interest" description="Disordered" evidence="1">
    <location>
        <begin position="61"/>
        <end position="84"/>
    </location>
</feature>
<dbReference type="EMBL" id="ODYU01008989">
    <property type="protein sequence ID" value="SOQ53051.1"/>
    <property type="molecule type" value="Genomic_DNA"/>
</dbReference>
<proteinExistence type="predicted"/>
<evidence type="ECO:0000256" key="1">
    <source>
        <dbReference type="SAM" id="MobiDB-lite"/>
    </source>
</evidence>
<sequence length="84" mass="9296">MGLITQIVKSGCKLYSGITCRNMHFCLRFQGSRCDWLDACCCRQISGLVCTNQEWVKAGFRPGLRPGPGPGRPITPGNPPGLWW</sequence>
<reference evidence="2" key="1">
    <citation type="submission" date="2016-07" db="EMBL/GenBank/DDBJ databases">
        <authorList>
            <person name="Bretaudeau A."/>
        </authorList>
    </citation>
    <scope>NUCLEOTIDE SEQUENCE</scope>
    <source>
        <strain evidence="2">Rice</strain>
        <tissue evidence="2">Whole body</tissue>
    </source>
</reference>
<name>A0A2H1WJ07_SPOFR</name>
<protein>
    <submittedName>
        <fullName evidence="2">SFRICE_034787</fullName>
    </submittedName>
</protein>
<accession>A0A2H1WJ07</accession>
<gene>
    <name evidence="2" type="ORF">SFRICE_034787</name>
</gene>
<evidence type="ECO:0000313" key="2">
    <source>
        <dbReference type="EMBL" id="SOQ53051.1"/>
    </source>
</evidence>
<organism evidence="2">
    <name type="scientific">Spodoptera frugiperda</name>
    <name type="common">Fall armyworm</name>
    <dbReference type="NCBI Taxonomy" id="7108"/>
    <lineage>
        <taxon>Eukaryota</taxon>
        <taxon>Metazoa</taxon>
        <taxon>Ecdysozoa</taxon>
        <taxon>Arthropoda</taxon>
        <taxon>Hexapoda</taxon>
        <taxon>Insecta</taxon>
        <taxon>Pterygota</taxon>
        <taxon>Neoptera</taxon>
        <taxon>Endopterygota</taxon>
        <taxon>Lepidoptera</taxon>
        <taxon>Glossata</taxon>
        <taxon>Ditrysia</taxon>
        <taxon>Noctuoidea</taxon>
        <taxon>Noctuidae</taxon>
        <taxon>Amphipyrinae</taxon>
        <taxon>Spodoptera</taxon>
    </lineage>
</organism>
<feature type="compositionally biased region" description="Pro residues" evidence="1">
    <location>
        <begin position="65"/>
        <end position="84"/>
    </location>
</feature>